<dbReference type="SUPFAM" id="SSF57277">
    <property type="entry name" value="Granulin repeat"/>
    <property type="match status" value="1"/>
</dbReference>
<evidence type="ECO:0008006" key="3">
    <source>
        <dbReference type="Google" id="ProtNLM"/>
    </source>
</evidence>
<accession>A0AAV4P162</accession>
<evidence type="ECO:0000313" key="2">
    <source>
        <dbReference type="Proteomes" id="UP001054945"/>
    </source>
</evidence>
<protein>
    <recommendedName>
        <fullName evidence="3">Granulins domain-containing protein</fullName>
    </recommendedName>
</protein>
<dbReference type="EMBL" id="BPLR01003811">
    <property type="protein sequence ID" value="GIX88977.1"/>
    <property type="molecule type" value="Genomic_DNA"/>
</dbReference>
<dbReference type="AlphaFoldDB" id="A0AAV4P162"/>
<proteinExistence type="predicted"/>
<name>A0AAV4P162_CAEEX</name>
<organism evidence="1 2">
    <name type="scientific">Caerostris extrusa</name>
    <name type="common">Bark spider</name>
    <name type="synonym">Caerostris bankana</name>
    <dbReference type="NCBI Taxonomy" id="172846"/>
    <lineage>
        <taxon>Eukaryota</taxon>
        <taxon>Metazoa</taxon>
        <taxon>Ecdysozoa</taxon>
        <taxon>Arthropoda</taxon>
        <taxon>Chelicerata</taxon>
        <taxon>Arachnida</taxon>
        <taxon>Araneae</taxon>
        <taxon>Araneomorphae</taxon>
        <taxon>Entelegynae</taxon>
        <taxon>Araneoidea</taxon>
        <taxon>Araneidae</taxon>
        <taxon>Caerostris</taxon>
    </lineage>
</organism>
<reference evidence="1 2" key="1">
    <citation type="submission" date="2021-06" db="EMBL/GenBank/DDBJ databases">
        <title>Caerostris extrusa draft genome.</title>
        <authorList>
            <person name="Kono N."/>
            <person name="Arakawa K."/>
        </authorList>
    </citation>
    <scope>NUCLEOTIDE SEQUENCE [LARGE SCALE GENOMIC DNA]</scope>
</reference>
<dbReference type="Proteomes" id="UP001054945">
    <property type="component" value="Unassembled WGS sequence"/>
</dbReference>
<evidence type="ECO:0000313" key="1">
    <source>
        <dbReference type="EMBL" id="GIX88977.1"/>
    </source>
</evidence>
<keyword evidence="2" id="KW-1185">Reference proteome</keyword>
<sequence length="165" mass="18366">MLFFYKKLKRPLREHPITAIVDRITFTSALKILTTMVFYQSDICILLNLLSSAPGKNGIKWMFFVVLLVGLSSALPSPMMSSEPGVPLPEYRVLSQKLNETGVEMCEDMLHLCPATADCCKKEDGKWDCCPKQAAIGADCCIQGFRRVCCIGNAPRCTWIGCFFG</sequence>
<comment type="caution">
    <text evidence="1">The sequence shown here is derived from an EMBL/GenBank/DDBJ whole genome shotgun (WGS) entry which is preliminary data.</text>
</comment>
<gene>
    <name evidence="1" type="ORF">CEXT_439021</name>
</gene>